<dbReference type="GO" id="GO:0008374">
    <property type="term" value="F:O-acyltransferase activity"/>
    <property type="evidence" value="ECO:0007669"/>
    <property type="project" value="TreeGrafter"/>
</dbReference>
<dbReference type="PANTHER" id="PTHR23416:SF54">
    <property type="entry name" value="ACETYLTRANSFERASE, CYSE_LACA_LPXA_NODL FAMILY (AFU_ORTHOLOGUE AFUA_2G08430)-RELATED"/>
    <property type="match status" value="1"/>
</dbReference>
<evidence type="ECO:0000313" key="5">
    <source>
        <dbReference type="EMBL" id="ORY69725.1"/>
    </source>
</evidence>
<dbReference type="SMART" id="SM01266">
    <property type="entry name" value="Mac"/>
    <property type="match status" value="1"/>
</dbReference>
<evidence type="ECO:0000256" key="1">
    <source>
        <dbReference type="ARBA" id="ARBA00007274"/>
    </source>
</evidence>
<dbReference type="OrthoDB" id="25818at2759"/>
<sequence length="235" mass="25361">MDLRLIDLEENKRLMRNGELYYAFTPDLVADRKRCRLACEAYNQAGDVSRRRLVELFKKIQDDDCQLPPPASTPEEDEDLFGNEVWCDAPIKMDYGHNVVRFGDNVYVNSNSTWVDTCTISVGARTLIGPNCSFFSGTHPTDPKIRNGTNGPENGAPITIGEDCWFGGSVIVLPGVTIGAGATVGAGSVVTKDVPPYTVVVGNPARVLRSVASSSSNPIPAAQRHESAKEAASSS</sequence>
<evidence type="ECO:0000259" key="4">
    <source>
        <dbReference type="SMART" id="SM01266"/>
    </source>
</evidence>
<dbReference type="RefSeq" id="XP_040719675.1">
    <property type="nucleotide sequence ID" value="XM_040857451.1"/>
</dbReference>
<accession>A0A1Y2EG05</accession>
<dbReference type="FunCoup" id="A0A1Y2EG05">
    <property type="interactions" value="16"/>
</dbReference>
<dbReference type="AlphaFoldDB" id="A0A1Y2EG05"/>
<evidence type="ECO:0000256" key="3">
    <source>
        <dbReference type="SAM" id="MobiDB-lite"/>
    </source>
</evidence>
<dbReference type="EMBL" id="MCFJ01000002">
    <property type="protein sequence ID" value="ORY69725.1"/>
    <property type="molecule type" value="Genomic_DNA"/>
</dbReference>
<dbReference type="InterPro" id="IPR001451">
    <property type="entry name" value="Hexapep"/>
</dbReference>
<dbReference type="GeneID" id="63773663"/>
<keyword evidence="2 5" id="KW-0808">Transferase</keyword>
<evidence type="ECO:0000313" key="6">
    <source>
        <dbReference type="Proteomes" id="UP000193689"/>
    </source>
</evidence>
<dbReference type="Proteomes" id="UP000193689">
    <property type="component" value="Unassembled WGS sequence"/>
</dbReference>
<dbReference type="InterPro" id="IPR051159">
    <property type="entry name" value="Hexapeptide_acetyltransf"/>
</dbReference>
<dbReference type="PANTHER" id="PTHR23416">
    <property type="entry name" value="SIALIC ACID SYNTHASE-RELATED"/>
    <property type="match status" value="1"/>
</dbReference>
<dbReference type="CDD" id="cd03357">
    <property type="entry name" value="LbH_MAT_GAT"/>
    <property type="match status" value="1"/>
</dbReference>
<keyword evidence="6" id="KW-1185">Reference proteome</keyword>
<feature type="region of interest" description="Disordered" evidence="3">
    <location>
        <begin position="212"/>
        <end position="235"/>
    </location>
</feature>
<evidence type="ECO:0000256" key="2">
    <source>
        <dbReference type="ARBA" id="ARBA00022679"/>
    </source>
</evidence>
<dbReference type="InterPro" id="IPR024688">
    <property type="entry name" value="Mac_dom"/>
</dbReference>
<proteinExistence type="inferred from homology"/>
<comment type="caution">
    <text evidence="5">The sequence shown here is derived from an EMBL/GenBank/DDBJ whole genome shotgun (WGS) entry which is preliminary data.</text>
</comment>
<dbReference type="InParanoid" id="A0A1Y2EG05"/>
<gene>
    <name evidence="5" type="ORF">BCR38DRAFT_384002</name>
</gene>
<dbReference type="Pfam" id="PF14602">
    <property type="entry name" value="Hexapep_2"/>
    <property type="match status" value="1"/>
</dbReference>
<dbReference type="STRING" id="1141098.A0A1Y2EG05"/>
<dbReference type="GO" id="GO:0016407">
    <property type="term" value="F:acetyltransferase activity"/>
    <property type="evidence" value="ECO:0007669"/>
    <property type="project" value="InterPro"/>
</dbReference>
<dbReference type="InterPro" id="IPR011004">
    <property type="entry name" value="Trimer_LpxA-like_sf"/>
</dbReference>
<dbReference type="Pfam" id="PF12464">
    <property type="entry name" value="Mac"/>
    <property type="match status" value="1"/>
</dbReference>
<organism evidence="5 6">
    <name type="scientific">Pseudomassariella vexata</name>
    <dbReference type="NCBI Taxonomy" id="1141098"/>
    <lineage>
        <taxon>Eukaryota</taxon>
        <taxon>Fungi</taxon>
        <taxon>Dikarya</taxon>
        <taxon>Ascomycota</taxon>
        <taxon>Pezizomycotina</taxon>
        <taxon>Sordariomycetes</taxon>
        <taxon>Xylariomycetidae</taxon>
        <taxon>Amphisphaeriales</taxon>
        <taxon>Pseudomassariaceae</taxon>
        <taxon>Pseudomassariella</taxon>
    </lineage>
</organism>
<feature type="domain" description="Maltose/galactoside acetyltransferase" evidence="4">
    <location>
        <begin position="12"/>
        <end position="62"/>
    </location>
</feature>
<reference evidence="5 6" key="1">
    <citation type="submission" date="2016-07" db="EMBL/GenBank/DDBJ databases">
        <title>Pervasive Adenine N6-methylation of Active Genes in Fungi.</title>
        <authorList>
            <consortium name="DOE Joint Genome Institute"/>
            <person name="Mondo S.J."/>
            <person name="Dannebaum R.O."/>
            <person name="Kuo R.C."/>
            <person name="Labutti K."/>
            <person name="Haridas S."/>
            <person name="Kuo A."/>
            <person name="Salamov A."/>
            <person name="Ahrendt S.R."/>
            <person name="Lipzen A."/>
            <person name="Sullivan W."/>
            <person name="Andreopoulos W.B."/>
            <person name="Clum A."/>
            <person name="Lindquist E."/>
            <person name="Daum C."/>
            <person name="Ramamoorthy G.K."/>
            <person name="Gryganskyi A."/>
            <person name="Culley D."/>
            <person name="Magnuson J.K."/>
            <person name="James T.Y."/>
            <person name="O'Malley M.A."/>
            <person name="Stajich J.E."/>
            <person name="Spatafora J.W."/>
            <person name="Visel A."/>
            <person name="Grigoriev I.V."/>
        </authorList>
    </citation>
    <scope>NUCLEOTIDE SEQUENCE [LARGE SCALE GENOMIC DNA]</scope>
    <source>
        <strain evidence="5 6">CBS 129021</strain>
    </source>
</reference>
<dbReference type="Gene3D" id="2.160.10.10">
    <property type="entry name" value="Hexapeptide repeat proteins"/>
    <property type="match status" value="1"/>
</dbReference>
<dbReference type="SUPFAM" id="SSF51161">
    <property type="entry name" value="Trimeric LpxA-like enzymes"/>
    <property type="match status" value="1"/>
</dbReference>
<protein>
    <submittedName>
        <fullName evidence="5">Galactoside O-acetyltransferase</fullName>
    </submittedName>
</protein>
<name>A0A1Y2EG05_9PEZI</name>
<comment type="similarity">
    <text evidence="1">Belongs to the transferase hexapeptide repeat family.</text>
</comment>